<feature type="chain" id="PRO_5046184766" evidence="3">
    <location>
        <begin position="25"/>
        <end position="214"/>
    </location>
</feature>
<evidence type="ECO:0000256" key="3">
    <source>
        <dbReference type="SAM" id="SignalP"/>
    </source>
</evidence>
<name>A0ABR2QWV1_9ROSI</name>
<evidence type="ECO:0000256" key="2">
    <source>
        <dbReference type="ARBA" id="ARBA00022729"/>
    </source>
</evidence>
<accession>A0ABR2QWV1</accession>
<reference evidence="4 5" key="1">
    <citation type="journal article" date="2024" name="G3 (Bethesda)">
        <title>Genome assembly of Hibiscus sabdariffa L. provides insights into metabolisms of medicinal natural products.</title>
        <authorList>
            <person name="Kim T."/>
        </authorList>
    </citation>
    <scope>NUCLEOTIDE SEQUENCE [LARGE SCALE GENOMIC DNA]</scope>
    <source>
        <strain evidence="4">TK-2024</strain>
        <tissue evidence="4">Old leaves</tissue>
    </source>
</reference>
<proteinExistence type="inferred from homology"/>
<dbReference type="Pfam" id="PF04885">
    <property type="entry name" value="Stig1"/>
    <property type="match status" value="1"/>
</dbReference>
<dbReference type="EMBL" id="JBBPBN010000030">
    <property type="protein sequence ID" value="KAK9005126.1"/>
    <property type="molecule type" value="Genomic_DNA"/>
</dbReference>
<organism evidence="4 5">
    <name type="scientific">Hibiscus sabdariffa</name>
    <name type="common">roselle</name>
    <dbReference type="NCBI Taxonomy" id="183260"/>
    <lineage>
        <taxon>Eukaryota</taxon>
        <taxon>Viridiplantae</taxon>
        <taxon>Streptophyta</taxon>
        <taxon>Embryophyta</taxon>
        <taxon>Tracheophyta</taxon>
        <taxon>Spermatophyta</taxon>
        <taxon>Magnoliopsida</taxon>
        <taxon>eudicotyledons</taxon>
        <taxon>Gunneridae</taxon>
        <taxon>Pentapetalae</taxon>
        <taxon>rosids</taxon>
        <taxon>malvids</taxon>
        <taxon>Malvales</taxon>
        <taxon>Malvaceae</taxon>
        <taxon>Malvoideae</taxon>
        <taxon>Hibiscus</taxon>
    </lineage>
</organism>
<gene>
    <name evidence="4" type="ORF">V6N11_042572</name>
</gene>
<protein>
    <submittedName>
        <fullName evidence="4">Uncharacterized protein</fullName>
    </submittedName>
</protein>
<evidence type="ECO:0000313" key="4">
    <source>
        <dbReference type="EMBL" id="KAK9005126.1"/>
    </source>
</evidence>
<evidence type="ECO:0000313" key="5">
    <source>
        <dbReference type="Proteomes" id="UP001396334"/>
    </source>
</evidence>
<dbReference type="InterPro" id="IPR006969">
    <property type="entry name" value="Stig-like"/>
</dbReference>
<keyword evidence="5" id="KW-1185">Reference proteome</keyword>
<sequence length="214" mass="23222">MPMKFRKLVFVLVVASVLMVTISATSQQNSTEGYSAAEDDHKDADADDAITMDSSGHRSLLQKKRNRRVTCKKFPMICHAKGSPGPACCKKKCVNVLKDRQNCGKCGKKCKYNEELEGPFQSQVGINNAIRWADIVPKNVVGLDGQVDMASTCSQIQVSERVSDSESLNVIQTSNGPAVIQDQANSVLDNRASPLSFGSWVESVDVANNALILS</sequence>
<evidence type="ECO:0000256" key="1">
    <source>
        <dbReference type="ARBA" id="ARBA00006010"/>
    </source>
</evidence>
<comment type="similarity">
    <text evidence="1">Belongs to the STIG1 family.</text>
</comment>
<dbReference type="PANTHER" id="PTHR33227:SF15">
    <property type="entry name" value="STIGMA-SPECIFIC STIG1-LIKE PROTEIN 1"/>
    <property type="match status" value="1"/>
</dbReference>
<keyword evidence="2 3" id="KW-0732">Signal</keyword>
<dbReference type="Proteomes" id="UP001396334">
    <property type="component" value="Unassembled WGS sequence"/>
</dbReference>
<feature type="signal peptide" evidence="3">
    <location>
        <begin position="1"/>
        <end position="24"/>
    </location>
</feature>
<dbReference type="PANTHER" id="PTHR33227">
    <property type="entry name" value="STIGMA-SPECIFIC STIG1-LIKE PROTEIN 3"/>
    <property type="match status" value="1"/>
</dbReference>
<comment type="caution">
    <text evidence="4">The sequence shown here is derived from an EMBL/GenBank/DDBJ whole genome shotgun (WGS) entry which is preliminary data.</text>
</comment>